<dbReference type="EMBL" id="WNTK01000012">
    <property type="protein sequence ID" value="KAG9475418.1"/>
    <property type="molecule type" value="Genomic_DNA"/>
</dbReference>
<feature type="region of interest" description="Disordered" evidence="8">
    <location>
        <begin position="189"/>
        <end position="247"/>
    </location>
</feature>
<comment type="function">
    <text evidence="6">Inhibits amyloid precursor protein processing, probably by blocking BACE1 activity.</text>
</comment>
<evidence type="ECO:0000256" key="4">
    <source>
        <dbReference type="ARBA" id="ARBA00022989"/>
    </source>
</evidence>
<evidence type="ECO:0000313" key="10">
    <source>
        <dbReference type="EMBL" id="KAG9475418.1"/>
    </source>
</evidence>
<feature type="transmembrane region" description="Helical" evidence="7">
    <location>
        <begin position="467"/>
        <end position="489"/>
    </location>
</feature>
<feature type="compositionally biased region" description="Polar residues" evidence="8">
    <location>
        <begin position="215"/>
        <end position="242"/>
    </location>
</feature>
<evidence type="ECO:0000256" key="8">
    <source>
        <dbReference type="SAM" id="MobiDB-lite"/>
    </source>
</evidence>
<dbReference type="GO" id="GO:0014069">
    <property type="term" value="C:postsynaptic density"/>
    <property type="evidence" value="ECO:0007669"/>
    <property type="project" value="TreeGrafter"/>
</dbReference>
<sequence length="527" mass="58229">MAETGGHQSSHISSSSVGEKKGSCAEHHPKHPSPESPGSPFEMIANSSGFDLKDCEDKAINHGLSQISAQSPGTDEPLLAEYEDQRFYVSKEDPFMSKFSMQNVITHRPEDFEPGHLSTLEAPIKLIDHQIGFLQEGTEEIFKPSINDSKADLRWPDAEEDLDSSGESDDTVIDAGWRVKASVADPKDHAEDGWVELSDTRQENEPRSEAIKSDNAINSNTLPLTSSASEKLSSTISKTPDSPHNEGFVDLVETCVNDTHTGTTYYSESESLEDKVQESLTIEALKALAAGVQDWNSESRESSPEILSPQCTHLLELKERLNQAELHLESAVAITTLKVHDLLFWRDVKKSGMVFGAAMVLLLSLAAFSIISVISYLILALLTVTISFRVYKAVMQAVQKTDEGHPFKSLLDKDITLSSEKLQKTANASLAHVNRALKYIIRLFLVEDLIDSLKFALLMWLMTYVGAVFNGITLLILGVLIAFTAPVVYEKYKVQIDHYVSLVQSHMKSITEKIQAKLPAALKKKTE</sequence>
<organism evidence="10 11">
    <name type="scientific">Eleutherodactylus coqui</name>
    <name type="common">Puerto Rican coqui</name>
    <dbReference type="NCBI Taxonomy" id="57060"/>
    <lineage>
        <taxon>Eukaryota</taxon>
        <taxon>Metazoa</taxon>
        <taxon>Chordata</taxon>
        <taxon>Craniata</taxon>
        <taxon>Vertebrata</taxon>
        <taxon>Euteleostomi</taxon>
        <taxon>Amphibia</taxon>
        <taxon>Batrachia</taxon>
        <taxon>Anura</taxon>
        <taxon>Neobatrachia</taxon>
        <taxon>Hyloidea</taxon>
        <taxon>Eleutherodactylidae</taxon>
        <taxon>Eleutherodactylinae</taxon>
        <taxon>Eleutherodactylus</taxon>
        <taxon>Eleutherodactylus</taxon>
    </lineage>
</organism>
<evidence type="ECO:0000256" key="3">
    <source>
        <dbReference type="ARBA" id="ARBA00022824"/>
    </source>
</evidence>
<dbReference type="InterPro" id="IPR003388">
    <property type="entry name" value="Reticulon"/>
</dbReference>
<keyword evidence="2 7" id="KW-0812">Transmembrane</keyword>
<reference evidence="10" key="1">
    <citation type="thesis" date="2020" institute="ProQuest LLC" country="789 East Eisenhower Parkway, Ann Arbor, MI, USA">
        <title>Comparative Genomics and Chromosome Evolution.</title>
        <authorList>
            <person name="Mudd A.B."/>
        </authorList>
    </citation>
    <scope>NUCLEOTIDE SEQUENCE</scope>
    <source>
        <strain evidence="10">HN-11 Male</strain>
        <tissue evidence="10">Kidney and liver</tissue>
    </source>
</reference>
<dbReference type="InterPro" id="IPR046964">
    <property type="entry name" value="RTN1-4"/>
</dbReference>
<keyword evidence="3 7" id="KW-0256">Endoplasmic reticulum</keyword>
<feature type="domain" description="Reticulon" evidence="9">
    <location>
        <begin position="339"/>
        <end position="527"/>
    </location>
</feature>
<comment type="subcellular location">
    <subcellularLocation>
        <location evidence="1 7">Endoplasmic reticulum membrane</location>
        <topology evidence="1 7">Multi-pass membrane protein</topology>
    </subcellularLocation>
</comment>
<dbReference type="Gene3D" id="1.20.5.2480">
    <property type="match status" value="1"/>
</dbReference>
<proteinExistence type="predicted"/>
<dbReference type="GO" id="GO:0071787">
    <property type="term" value="P:endoplasmic reticulum tubular network formation"/>
    <property type="evidence" value="ECO:0007669"/>
    <property type="project" value="TreeGrafter"/>
</dbReference>
<name>A0A8J6ET34_ELECQ</name>
<dbReference type="AlphaFoldDB" id="A0A8J6ET34"/>
<evidence type="ECO:0000256" key="6">
    <source>
        <dbReference type="ARBA" id="ARBA00037306"/>
    </source>
</evidence>
<gene>
    <name evidence="10" type="ORF">GDO78_003701</name>
</gene>
<keyword evidence="4 7" id="KW-1133">Transmembrane helix</keyword>
<keyword evidence="5 7" id="KW-0472">Membrane</keyword>
<feature type="region of interest" description="Disordered" evidence="8">
    <location>
        <begin position="1"/>
        <end position="48"/>
    </location>
</feature>
<evidence type="ECO:0000259" key="9">
    <source>
        <dbReference type="PROSITE" id="PS50845"/>
    </source>
</evidence>
<dbReference type="PANTHER" id="PTHR45799:SF4">
    <property type="entry name" value="RETICULON-3"/>
    <property type="match status" value="1"/>
</dbReference>
<dbReference type="PROSITE" id="PS50845">
    <property type="entry name" value="RETICULON"/>
    <property type="match status" value="1"/>
</dbReference>
<feature type="compositionally biased region" description="Basic and acidic residues" evidence="8">
    <location>
        <begin position="189"/>
        <end position="212"/>
    </location>
</feature>
<dbReference type="Proteomes" id="UP000770717">
    <property type="component" value="Unassembled WGS sequence"/>
</dbReference>
<dbReference type="Pfam" id="PF02453">
    <property type="entry name" value="Reticulon"/>
    <property type="match status" value="1"/>
</dbReference>
<evidence type="ECO:0000256" key="7">
    <source>
        <dbReference type="RuleBase" id="RU210713"/>
    </source>
</evidence>
<dbReference type="PANTHER" id="PTHR45799">
    <property type="entry name" value="RETICULON-LIKE PROTEIN"/>
    <property type="match status" value="1"/>
</dbReference>
<keyword evidence="11" id="KW-1185">Reference proteome</keyword>
<evidence type="ECO:0000256" key="2">
    <source>
        <dbReference type="ARBA" id="ARBA00022692"/>
    </source>
</evidence>
<evidence type="ECO:0000256" key="1">
    <source>
        <dbReference type="ARBA" id="ARBA00004477"/>
    </source>
</evidence>
<dbReference type="OrthoDB" id="567788at2759"/>
<feature type="transmembrane region" description="Helical" evidence="7">
    <location>
        <begin position="439"/>
        <end position="461"/>
    </location>
</feature>
<evidence type="ECO:0000313" key="11">
    <source>
        <dbReference type="Proteomes" id="UP000770717"/>
    </source>
</evidence>
<dbReference type="FunFam" id="1.20.5.2480:FF:000001">
    <property type="entry name" value="Reticulon"/>
    <property type="match status" value="1"/>
</dbReference>
<dbReference type="GO" id="GO:0005789">
    <property type="term" value="C:endoplasmic reticulum membrane"/>
    <property type="evidence" value="ECO:0007669"/>
    <property type="project" value="UniProtKB-SubCell"/>
</dbReference>
<dbReference type="GO" id="GO:0030182">
    <property type="term" value="P:neuron differentiation"/>
    <property type="evidence" value="ECO:0007669"/>
    <property type="project" value="TreeGrafter"/>
</dbReference>
<dbReference type="GO" id="GO:0007420">
    <property type="term" value="P:brain development"/>
    <property type="evidence" value="ECO:0007669"/>
    <property type="project" value="TreeGrafter"/>
</dbReference>
<accession>A0A8J6ET34</accession>
<protein>
    <recommendedName>
        <fullName evidence="7">Reticulon</fullName>
    </recommendedName>
</protein>
<feature type="transmembrane region" description="Helical" evidence="7">
    <location>
        <begin position="353"/>
        <end position="382"/>
    </location>
</feature>
<comment type="caution">
    <text evidence="10">The sequence shown here is derived from an EMBL/GenBank/DDBJ whole genome shotgun (WGS) entry which is preliminary data.</text>
</comment>
<feature type="compositionally biased region" description="Basic and acidic residues" evidence="8">
    <location>
        <begin position="18"/>
        <end position="27"/>
    </location>
</feature>
<dbReference type="GO" id="GO:0043005">
    <property type="term" value="C:neuron projection"/>
    <property type="evidence" value="ECO:0007669"/>
    <property type="project" value="TreeGrafter"/>
</dbReference>
<evidence type="ECO:0000256" key="5">
    <source>
        <dbReference type="ARBA" id="ARBA00023136"/>
    </source>
</evidence>